<keyword evidence="2" id="KW-1185">Reference proteome</keyword>
<protein>
    <submittedName>
        <fullName evidence="1">Uncharacterized protein</fullName>
    </submittedName>
</protein>
<accession>A0A3P7NMP3</accession>
<evidence type="ECO:0000313" key="2">
    <source>
        <dbReference type="Proteomes" id="UP000271098"/>
    </source>
</evidence>
<dbReference type="AlphaFoldDB" id="A0A3P7NMP3"/>
<dbReference type="SUPFAM" id="SSF52058">
    <property type="entry name" value="L domain-like"/>
    <property type="match status" value="1"/>
</dbReference>
<proteinExistence type="predicted"/>
<dbReference type="Proteomes" id="UP000271098">
    <property type="component" value="Unassembled WGS sequence"/>
</dbReference>
<sequence>MTLSRSSIMMTVVELIDKHYGDVTALSIKGNRLRFLDYFACLLYRIRNVKTLDLSNNQTRLIEFYIMKMSPS</sequence>
<dbReference type="EMBL" id="UYRT01092748">
    <property type="protein sequence ID" value="VDN38363.1"/>
    <property type="molecule type" value="Genomic_DNA"/>
</dbReference>
<evidence type="ECO:0000313" key="1">
    <source>
        <dbReference type="EMBL" id="VDN38363.1"/>
    </source>
</evidence>
<gene>
    <name evidence="1" type="ORF">GPUH_LOCUS21500</name>
</gene>
<dbReference type="Gene3D" id="3.80.10.10">
    <property type="entry name" value="Ribonuclease Inhibitor"/>
    <property type="match status" value="1"/>
</dbReference>
<organism evidence="1 2">
    <name type="scientific">Gongylonema pulchrum</name>
    <dbReference type="NCBI Taxonomy" id="637853"/>
    <lineage>
        <taxon>Eukaryota</taxon>
        <taxon>Metazoa</taxon>
        <taxon>Ecdysozoa</taxon>
        <taxon>Nematoda</taxon>
        <taxon>Chromadorea</taxon>
        <taxon>Rhabditida</taxon>
        <taxon>Spirurina</taxon>
        <taxon>Spiruromorpha</taxon>
        <taxon>Spiruroidea</taxon>
        <taxon>Gongylonematidae</taxon>
        <taxon>Gongylonema</taxon>
    </lineage>
</organism>
<dbReference type="OrthoDB" id="25872at2759"/>
<dbReference type="InterPro" id="IPR032675">
    <property type="entry name" value="LRR_dom_sf"/>
</dbReference>
<name>A0A3P7NMP3_9BILA</name>
<reference evidence="1 2" key="1">
    <citation type="submission" date="2018-11" db="EMBL/GenBank/DDBJ databases">
        <authorList>
            <consortium name="Pathogen Informatics"/>
        </authorList>
    </citation>
    <scope>NUCLEOTIDE SEQUENCE [LARGE SCALE GENOMIC DNA]</scope>
</reference>